<dbReference type="EMBL" id="AGBW02013714">
    <property type="protein sequence ID" value="OWR42924.1"/>
    <property type="molecule type" value="Genomic_DNA"/>
</dbReference>
<protein>
    <submittedName>
        <fullName evidence="1">Uncharacterized protein</fullName>
    </submittedName>
</protein>
<gene>
    <name evidence="1" type="ORF">KGM_214261</name>
</gene>
<evidence type="ECO:0000313" key="1">
    <source>
        <dbReference type="EMBL" id="OWR42924.1"/>
    </source>
</evidence>
<comment type="caution">
    <text evidence="1">The sequence shown here is derived from an EMBL/GenBank/DDBJ whole genome shotgun (WGS) entry which is preliminary data.</text>
</comment>
<dbReference type="AlphaFoldDB" id="A0A212EN55"/>
<dbReference type="InParanoid" id="A0A212EN55"/>
<name>A0A212EN55_DANPL</name>
<dbReference type="Proteomes" id="UP000007151">
    <property type="component" value="Unassembled WGS sequence"/>
</dbReference>
<accession>A0A212EN55</accession>
<reference evidence="1 2" key="1">
    <citation type="journal article" date="2011" name="Cell">
        <title>The monarch butterfly genome yields insights into long-distance migration.</title>
        <authorList>
            <person name="Zhan S."/>
            <person name="Merlin C."/>
            <person name="Boore J.L."/>
            <person name="Reppert S.M."/>
        </authorList>
    </citation>
    <scope>NUCLEOTIDE SEQUENCE [LARGE SCALE GENOMIC DNA]</scope>
    <source>
        <strain evidence="1">F-2</strain>
    </source>
</reference>
<organism evidence="1 2">
    <name type="scientific">Danaus plexippus plexippus</name>
    <dbReference type="NCBI Taxonomy" id="278856"/>
    <lineage>
        <taxon>Eukaryota</taxon>
        <taxon>Metazoa</taxon>
        <taxon>Ecdysozoa</taxon>
        <taxon>Arthropoda</taxon>
        <taxon>Hexapoda</taxon>
        <taxon>Insecta</taxon>
        <taxon>Pterygota</taxon>
        <taxon>Neoptera</taxon>
        <taxon>Endopterygota</taxon>
        <taxon>Lepidoptera</taxon>
        <taxon>Glossata</taxon>
        <taxon>Ditrysia</taxon>
        <taxon>Papilionoidea</taxon>
        <taxon>Nymphalidae</taxon>
        <taxon>Danainae</taxon>
        <taxon>Danaini</taxon>
        <taxon>Danaina</taxon>
        <taxon>Danaus</taxon>
        <taxon>Danaus</taxon>
    </lineage>
</organism>
<sequence length="129" mass="13878">MRSGSSPDDDGGRTHGMQRCGARAAAVAAATTIAVARRFASQPRATRQDCCTSGPTPRHLRTQFAQPDDFHEVDICDSLKGAPALDALIIRMCRGEIAERTSGGQLHCSWRSSCSFCSKLQNPCLHVCT</sequence>
<evidence type="ECO:0000313" key="2">
    <source>
        <dbReference type="Proteomes" id="UP000007151"/>
    </source>
</evidence>
<keyword evidence="2" id="KW-1185">Reference proteome</keyword>
<dbReference type="KEGG" id="dpl:KGM_214261"/>
<proteinExistence type="predicted"/>